<comment type="caution">
    <text evidence="2">The sequence shown here is derived from an EMBL/GenBank/DDBJ whole genome shotgun (WGS) entry which is preliminary data.</text>
</comment>
<accession>A0A5U8XK67</accession>
<evidence type="ECO:0000313" key="2">
    <source>
        <dbReference type="EMBL" id="EBS0563299.1"/>
    </source>
</evidence>
<dbReference type="EMBL" id="AAGUDP010000006">
    <property type="protein sequence ID" value="EBS0563299.1"/>
    <property type="molecule type" value="Genomic_DNA"/>
</dbReference>
<keyword evidence="1" id="KW-0472">Membrane</keyword>
<keyword evidence="1" id="KW-0812">Transmembrane</keyword>
<reference evidence="2" key="1">
    <citation type="submission" date="2018-07" db="EMBL/GenBank/DDBJ databases">
        <authorList>
            <person name="Ashton P.M."/>
            <person name="Dallman T."/>
            <person name="Nair S."/>
            <person name="De Pinna E."/>
            <person name="Peters T."/>
            <person name="Grant K."/>
        </authorList>
    </citation>
    <scope>NUCLEOTIDE SEQUENCE</scope>
    <source>
        <strain evidence="2">142535</strain>
    </source>
</reference>
<keyword evidence="1" id="KW-1133">Transmembrane helix</keyword>
<proteinExistence type="predicted"/>
<gene>
    <name evidence="2" type="ORF">DTU56_09230</name>
</gene>
<evidence type="ECO:0000256" key="1">
    <source>
        <dbReference type="SAM" id="Phobius"/>
    </source>
</evidence>
<dbReference type="AlphaFoldDB" id="A0A5U8XK67"/>
<feature type="transmembrane region" description="Helical" evidence="1">
    <location>
        <begin position="12"/>
        <end position="38"/>
    </location>
</feature>
<sequence length="74" mass="8539">MLKYLSWALVELVMFILVGLGMLLSILPALCFMIGFAGQERAEFERVKLRSELGIRWRERNRAANQRACGKRPN</sequence>
<name>A0A5U8XK67_SALMU</name>
<organism evidence="2">
    <name type="scientific">Salmonella muenchen</name>
    <dbReference type="NCBI Taxonomy" id="596"/>
    <lineage>
        <taxon>Bacteria</taxon>
        <taxon>Pseudomonadati</taxon>
        <taxon>Pseudomonadota</taxon>
        <taxon>Gammaproteobacteria</taxon>
        <taxon>Enterobacterales</taxon>
        <taxon>Enterobacteriaceae</taxon>
        <taxon>Salmonella</taxon>
    </lineage>
</organism>
<protein>
    <submittedName>
        <fullName evidence="2">Uncharacterized protein</fullName>
    </submittedName>
</protein>